<dbReference type="Proteomes" id="UP000216311">
    <property type="component" value="Unassembled WGS sequence"/>
</dbReference>
<evidence type="ECO:0000313" key="3">
    <source>
        <dbReference type="Proteomes" id="UP000216311"/>
    </source>
</evidence>
<accession>A0A255GQJ3</accession>
<comment type="similarity">
    <text evidence="1">Belongs to the ArsC family.</text>
</comment>
<dbReference type="PANTHER" id="PTHR30041:SF4">
    <property type="entry name" value="ARSENATE REDUCTASE"/>
    <property type="match status" value="1"/>
</dbReference>
<dbReference type="PROSITE" id="PS51353">
    <property type="entry name" value="ARSC"/>
    <property type="match status" value="1"/>
</dbReference>
<organism evidence="2 3">
    <name type="scientific">Enemella dayhoffiae</name>
    <dbReference type="NCBI Taxonomy" id="2016507"/>
    <lineage>
        <taxon>Bacteria</taxon>
        <taxon>Bacillati</taxon>
        <taxon>Actinomycetota</taxon>
        <taxon>Actinomycetes</taxon>
        <taxon>Propionibacteriales</taxon>
        <taxon>Propionibacteriaceae</taxon>
        <taxon>Enemella</taxon>
    </lineage>
</organism>
<comment type="caution">
    <text evidence="2">The sequence shown here is derived from an EMBL/GenBank/DDBJ whole genome shotgun (WGS) entry which is preliminary data.</text>
</comment>
<dbReference type="RefSeq" id="WP_094365186.1">
    <property type="nucleotide sequence ID" value="NZ_NMVQ01000045.1"/>
</dbReference>
<dbReference type="EMBL" id="NMVQ01000045">
    <property type="protein sequence ID" value="OYO18097.1"/>
    <property type="molecule type" value="Genomic_DNA"/>
</dbReference>
<dbReference type="AlphaFoldDB" id="A0A255GQJ3"/>
<dbReference type="InterPro" id="IPR036249">
    <property type="entry name" value="Thioredoxin-like_sf"/>
</dbReference>
<dbReference type="InterPro" id="IPR006660">
    <property type="entry name" value="Arsenate_reductase-like"/>
</dbReference>
<proteinExistence type="inferred from homology"/>
<evidence type="ECO:0000313" key="2">
    <source>
        <dbReference type="EMBL" id="OYO18097.1"/>
    </source>
</evidence>
<reference evidence="2 3" key="1">
    <citation type="submission" date="2017-07" db="EMBL/GenBank/DDBJ databases">
        <title>Draft whole genome sequences of clinical Proprionibacteriaceae strains.</title>
        <authorList>
            <person name="Bernier A.-M."/>
            <person name="Bernard K."/>
            <person name="Domingo M.-C."/>
        </authorList>
    </citation>
    <scope>NUCLEOTIDE SEQUENCE [LARGE SCALE GENOMIC DNA]</scope>
    <source>
        <strain evidence="2 3">NML 130396</strain>
    </source>
</reference>
<name>A0A255GQJ3_9ACTN</name>
<gene>
    <name evidence="2" type="ORF">CGZ93_16205</name>
</gene>
<keyword evidence="3" id="KW-1185">Reference proteome</keyword>
<dbReference type="PANTHER" id="PTHR30041">
    <property type="entry name" value="ARSENATE REDUCTASE"/>
    <property type="match status" value="1"/>
</dbReference>
<dbReference type="OrthoDB" id="9790554at2"/>
<protein>
    <submittedName>
        <fullName evidence="2">Arsenate reductase</fullName>
    </submittedName>
</protein>
<dbReference type="Pfam" id="PF03960">
    <property type="entry name" value="ArsC"/>
    <property type="match status" value="1"/>
</dbReference>
<dbReference type="Gene3D" id="3.40.30.10">
    <property type="entry name" value="Glutaredoxin"/>
    <property type="match status" value="1"/>
</dbReference>
<evidence type="ECO:0000256" key="1">
    <source>
        <dbReference type="PROSITE-ProRule" id="PRU01282"/>
    </source>
</evidence>
<dbReference type="SUPFAM" id="SSF52833">
    <property type="entry name" value="Thioredoxin-like"/>
    <property type="match status" value="1"/>
</dbReference>
<sequence>MADVTLYHNQNCSTSRAAKDAAAAAGVEVDVVQYLKTPLDEAALLELLDKLEDPPSDLVRRDAHFRELGLTDADVETAEQVAALVAQHPKLMQRPVLVRGDRAIIGRPKDRVPTFLD</sequence>